<keyword evidence="2" id="KW-0732">Signal</keyword>
<dbReference type="InterPro" id="IPR008929">
    <property type="entry name" value="Chondroitin_lyas"/>
</dbReference>
<dbReference type="InterPro" id="IPR012480">
    <property type="entry name" value="Hepar_II_III_C"/>
</dbReference>
<sequence>MNLNFDVHKTALLKRNIQQNSKFLQYADELLEGRYLVHPSLDGLKFESTVDWDIQTEKNPRTAQIYLHSMDYLNYLVYAHNETGEDRYLEKGKALLEDWHHHHADAGKHETKTNLAWNEHAVSSRVVNALWLKAHKPDALESDDQFETFIRQHLDFLADDTNYMENNHGIMMDKAILIIALFMENVEARSPYITIAKTRLEKVLLRDFSHQHVHLENSPEYHRLAVRWFTELSKLLKEMDAGFHRTYYNKIKRAKDYLGSVIDYNHQLPLLGDTGTVNMSVDKVHDDFFDAEAGVSIFNDEAKRSTLVFSAGFHNKAHKHLDDLSFIFSVNRESIFADSGKYSYAKNDPFRSHVISPAAHTTLCVEGEDYPMDVIGDVGLTNYYTTGRYKYVSGENNLYDGVSLKRHLILIDGDKLFIVDDAASETPKSFIQNFVLDDGVHVEQTDAHAMKLSTADNTYLFKSHMGGMETSIFQGKKDMAVISKQFGQLTDTHRIEISMKGDRARFFTSFVPEGDVVTLNASDEDAVSFDINGRTFDIPLEPMKRK</sequence>
<dbReference type="InterPro" id="IPR031680">
    <property type="entry name" value="Hepar_II_III_N"/>
</dbReference>
<evidence type="ECO:0000313" key="8">
    <source>
        <dbReference type="Proteomes" id="UP001455384"/>
    </source>
</evidence>
<evidence type="ECO:0000259" key="6">
    <source>
        <dbReference type="Pfam" id="PF16889"/>
    </source>
</evidence>
<organism evidence="7 8">
    <name type="scientific">Salinicoccus bachuensis</name>
    <dbReference type="NCBI Taxonomy" id="3136731"/>
    <lineage>
        <taxon>Bacteria</taxon>
        <taxon>Bacillati</taxon>
        <taxon>Bacillota</taxon>
        <taxon>Bacilli</taxon>
        <taxon>Bacillales</taxon>
        <taxon>Staphylococcaceae</taxon>
        <taxon>Salinicoccus</taxon>
    </lineage>
</organism>
<name>A0ABZ3CK26_9STAP</name>
<evidence type="ECO:0000256" key="1">
    <source>
        <dbReference type="ARBA" id="ARBA00004418"/>
    </source>
</evidence>
<evidence type="ECO:0000259" key="5">
    <source>
        <dbReference type="Pfam" id="PF07940"/>
    </source>
</evidence>
<dbReference type="Gene3D" id="2.70.98.70">
    <property type="match status" value="1"/>
</dbReference>
<dbReference type="PANTHER" id="PTHR39210">
    <property type="entry name" value="HEPARIN-SULFATE LYASE"/>
    <property type="match status" value="1"/>
</dbReference>
<feature type="domain" description="Heparinase II/III-like C-terminal" evidence="5">
    <location>
        <begin position="292"/>
        <end position="499"/>
    </location>
</feature>
<dbReference type="PANTHER" id="PTHR39210:SF1">
    <property type="entry name" value="HEPARIN-SULFATE LYASE"/>
    <property type="match status" value="1"/>
</dbReference>
<dbReference type="EMBL" id="CP138333">
    <property type="protein sequence ID" value="WZX30345.1"/>
    <property type="molecule type" value="Genomic_DNA"/>
</dbReference>
<evidence type="ECO:0000313" key="7">
    <source>
        <dbReference type="EMBL" id="WZX30345.1"/>
    </source>
</evidence>
<dbReference type="Pfam" id="PF07940">
    <property type="entry name" value="Hepar_II_III_C"/>
    <property type="match status" value="1"/>
</dbReference>
<proteinExistence type="predicted"/>
<evidence type="ECO:0000256" key="2">
    <source>
        <dbReference type="ARBA" id="ARBA00022729"/>
    </source>
</evidence>
<gene>
    <name evidence="7" type="ORF">RQP18_03925</name>
</gene>
<feature type="domain" description="Heparin-sulfate lyase N-terminal" evidence="6">
    <location>
        <begin position="22"/>
        <end position="279"/>
    </location>
</feature>
<keyword evidence="8" id="KW-1185">Reference proteome</keyword>
<accession>A0ABZ3CK26</accession>
<keyword evidence="3" id="KW-0574">Periplasm</keyword>
<reference evidence="8" key="1">
    <citation type="submission" date="2023-10" db="EMBL/GenBank/DDBJ databases">
        <title>Genome analysis and identification of Salinococcus sp. Bachu38 nov., a PGPR from the rhizosphere of Tamarix.</title>
        <authorList>
            <person name="Liang Z."/>
            <person name="Zhang X."/>
            <person name="Jia J."/>
            <person name="Chen X."/>
            <person name="Wang Y."/>
            <person name="Wang Q."/>
            <person name="Wang R."/>
        </authorList>
    </citation>
    <scope>NUCLEOTIDE SEQUENCE [LARGE SCALE GENOMIC DNA]</scope>
    <source>
        <strain evidence="8">Bachu38</strain>
    </source>
</reference>
<dbReference type="RefSeq" id="WP_342388864.1">
    <property type="nucleotide sequence ID" value="NZ_CP138333.2"/>
</dbReference>
<comment type="subcellular location">
    <subcellularLocation>
        <location evidence="1">Periplasm</location>
    </subcellularLocation>
</comment>
<dbReference type="Gene3D" id="1.50.10.100">
    <property type="entry name" value="Chondroitin AC/alginate lyase"/>
    <property type="match status" value="1"/>
</dbReference>
<evidence type="ECO:0000256" key="4">
    <source>
        <dbReference type="ARBA" id="ARBA00023239"/>
    </source>
</evidence>
<dbReference type="Pfam" id="PF16889">
    <property type="entry name" value="Hepar_II_III_N"/>
    <property type="match status" value="1"/>
</dbReference>
<evidence type="ECO:0000256" key="3">
    <source>
        <dbReference type="ARBA" id="ARBA00022764"/>
    </source>
</evidence>
<keyword evidence="4" id="KW-0456">Lyase</keyword>
<dbReference type="SUPFAM" id="SSF48230">
    <property type="entry name" value="Chondroitin AC/alginate lyase"/>
    <property type="match status" value="1"/>
</dbReference>
<protein>
    <submittedName>
        <fullName evidence="7">Heparinase II/III family protein</fullName>
    </submittedName>
</protein>
<dbReference type="Proteomes" id="UP001455384">
    <property type="component" value="Chromosome"/>
</dbReference>